<name>A0ABT0GDI5_9GAMM</name>
<dbReference type="PANTHER" id="PTHR38602:SF1">
    <property type="entry name" value="INNER MEMBRANE PROTEIN"/>
    <property type="match status" value="1"/>
</dbReference>
<dbReference type="Proteomes" id="UP001431449">
    <property type="component" value="Unassembled WGS sequence"/>
</dbReference>
<keyword evidence="3" id="KW-1185">Reference proteome</keyword>
<evidence type="ECO:0000313" key="2">
    <source>
        <dbReference type="EMBL" id="MCK7592610.1"/>
    </source>
</evidence>
<keyword evidence="1" id="KW-0472">Membrane</keyword>
<dbReference type="RefSeq" id="WP_248204845.1">
    <property type="nucleotide sequence ID" value="NZ_JALNMH010000002.1"/>
</dbReference>
<dbReference type="Pfam" id="PF09838">
    <property type="entry name" value="DUF2065"/>
    <property type="match status" value="1"/>
</dbReference>
<keyword evidence="1" id="KW-1133">Transmembrane helix</keyword>
<protein>
    <submittedName>
        <fullName evidence="2">DUF2065 domain-containing protein</fullName>
    </submittedName>
</protein>
<feature type="transmembrane region" description="Helical" evidence="1">
    <location>
        <begin position="6"/>
        <end position="29"/>
    </location>
</feature>
<proteinExistence type="predicted"/>
<evidence type="ECO:0000313" key="3">
    <source>
        <dbReference type="Proteomes" id="UP001431449"/>
    </source>
</evidence>
<feature type="transmembrane region" description="Helical" evidence="1">
    <location>
        <begin position="41"/>
        <end position="61"/>
    </location>
</feature>
<gene>
    <name evidence="2" type="ORF">M0G41_02885</name>
</gene>
<comment type="caution">
    <text evidence="2">The sequence shown here is derived from an EMBL/GenBank/DDBJ whole genome shotgun (WGS) entry which is preliminary data.</text>
</comment>
<evidence type="ECO:0000256" key="1">
    <source>
        <dbReference type="SAM" id="Phobius"/>
    </source>
</evidence>
<dbReference type="EMBL" id="JALNMH010000002">
    <property type="protein sequence ID" value="MCK7592610.1"/>
    <property type="molecule type" value="Genomic_DNA"/>
</dbReference>
<dbReference type="PANTHER" id="PTHR38602">
    <property type="entry name" value="INNER MEMBRANE PROTEIN-RELATED"/>
    <property type="match status" value="1"/>
</dbReference>
<organism evidence="2 3">
    <name type="scientific">Pseudomarimonas salicorniae</name>
    <dbReference type="NCBI Taxonomy" id="2933270"/>
    <lineage>
        <taxon>Bacteria</taxon>
        <taxon>Pseudomonadati</taxon>
        <taxon>Pseudomonadota</taxon>
        <taxon>Gammaproteobacteria</taxon>
        <taxon>Lysobacterales</taxon>
        <taxon>Lysobacteraceae</taxon>
        <taxon>Pseudomarimonas</taxon>
    </lineage>
</organism>
<keyword evidence="1" id="KW-0812">Transmembrane</keyword>
<dbReference type="InterPro" id="IPR019201">
    <property type="entry name" value="DUF2065"/>
</dbReference>
<accession>A0ABT0GDI5</accession>
<sequence>MISQDLLAALCLVLVIEGLFLLAGASAWKRMAAQMQEVPTGTLRIGGAILAGLGLLLLQWVRG</sequence>
<reference evidence="2" key="1">
    <citation type="submission" date="2022-04" db="EMBL/GenBank/DDBJ databases">
        <title>Lysobacter sp. CAU 1642 isolated from sea sand.</title>
        <authorList>
            <person name="Kim W."/>
        </authorList>
    </citation>
    <scope>NUCLEOTIDE SEQUENCE</scope>
    <source>
        <strain evidence="2">CAU 1642</strain>
    </source>
</reference>